<organism evidence="4 5">
    <name type="scientific">Jannaschia ovalis</name>
    <dbReference type="NCBI Taxonomy" id="3038773"/>
    <lineage>
        <taxon>Bacteria</taxon>
        <taxon>Pseudomonadati</taxon>
        <taxon>Pseudomonadota</taxon>
        <taxon>Alphaproteobacteria</taxon>
        <taxon>Rhodobacterales</taxon>
        <taxon>Roseobacteraceae</taxon>
        <taxon>Jannaschia</taxon>
    </lineage>
</organism>
<dbReference type="GO" id="GO:0016740">
    <property type="term" value="F:transferase activity"/>
    <property type="evidence" value="ECO:0007669"/>
    <property type="project" value="UniProtKB-KW"/>
</dbReference>
<dbReference type="EMBL" id="CP122537">
    <property type="protein sequence ID" value="WGH78709.1"/>
    <property type="molecule type" value="Genomic_DNA"/>
</dbReference>
<protein>
    <submittedName>
        <fullName evidence="4">Sugar transferase</fullName>
        <ecNumber evidence="4">2.7.8.-</ecNumber>
    </submittedName>
</protein>
<evidence type="ECO:0000313" key="5">
    <source>
        <dbReference type="Proteomes" id="UP001243420"/>
    </source>
</evidence>
<dbReference type="PANTHER" id="PTHR30576">
    <property type="entry name" value="COLANIC BIOSYNTHESIS UDP-GLUCOSE LIPID CARRIER TRANSFERASE"/>
    <property type="match status" value="1"/>
</dbReference>
<reference evidence="4 5" key="1">
    <citation type="submission" date="2023-04" db="EMBL/GenBank/DDBJ databases">
        <title>Jannaschia ovalis sp. nov., a marine bacterium isolated from sea tidal flat.</title>
        <authorList>
            <person name="Kwon D.Y."/>
            <person name="Kim J.-J."/>
        </authorList>
    </citation>
    <scope>NUCLEOTIDE SEQUENCE [LARGE SCALE GENOMIC DNA]</scope>
    <source>
        <strain evidence="4 5">GRR-S6-38</strain>
    </source>
</reference>
<dbReference type="PANTHER" id="PTHR30576:SF8">
    <property type="entry name" value="UNDECAPRENYL-PHOSPHATE GALACTOSE PHOSPHOTRANSFERASE"/>
    <property type="match status" value="1"/>
</dbReference>
<feature type="domain" description="Bacterial sugar transferase" evidence="3">
    <location>
        <begin position="3"/>
        <end position="171"/>
    </location>
</feature>
<comment type="similarity">
    <text evidence="1">Belongs to the bacterial sugar transferase family.</text>
</comment>
<dbReference type="Proteomes" id="UP001243420">
    <property type="component" value="Chromosome"/>
</dbReference>
<dbReference type="InterPro" id="IPR003362">
    <property type="entry name" value="Bact_transf"/>
</dbReference>
<accession>A0ABY8LBP0</accession>
<gene>
    <name evidence="4" type="ORF">P8627_00150</name>
</gene>
<sequence>MPRVFELLLIGIAFLLCALPMIVVALVVRWQLGSQTRAGQGGRPFRVWKFRSMTDARDARGELLPDDSRQTAVTRLLRRTRLDETPQLLNILRRDMALVGPRPLRPDTIAKAGARGERRSRVRPGMTGWAQISGNTKLSEDEKFALDLWYVDHRSFLLDLRILLETVLVILQGERRNAARLKQAMAISRWPKAAEP</sequence>
<keyword evidence="2" id="KW-0270">Exopolysaccharide synthesis</keyword>
<keyword evidence="5" id="KW-1185">Reference proteome</keyword>
<evidence type="ECO:0000256" key="2">
    <source>
        <dbReference type="ARBA" id="ARBA00023169"/>
    </source>
</evidence>
<evidence type="ECO:0000259" key="3">
    <source>
        <dbReference type="Pfam" id="PF02397"/>
    </source>
</evidence>
<dbReference type="EC" id="2.7.8.-" evidence="4"/>
<evidence type="ECO:0000256" key="1">
    <source>
        <dbReference type="ARBA" id="ARBA00006464"/>
    </source>
</evidence>
<dbReference type="RefSeq" id="WP_279965460.1">
    <property type="nucleotide sequence ID" value="NZ_CP122537.1"/>
</dbReference>
<proteinExistence type="inferred from homology"/>
<keyword evidence="4" id="KW-0808">Transferase</keyword>
<dbReference type="Pfam" id="PF02397">
    <property type="entry name" value="Bac_transf"/>
    <property type="match status" value="1"/>
</dbReference>
<evidence type="ECO:0000313" key="4">
    <source>
        <dbReference type="EMBL" id="WGH78709.1"/>
    </source>
</evidence>
<name>A0ABY8LBP0_9RHOB</name>